<dbReference type="EMBL" id="MU853554">
    <property type="protein sequence ID" value="KAK4147991.1"/>
    <property type="molecule type" value="Genomic_DNA"/>
</dbReference>
<dbReference type="AlphaFoldDB" id="A0AAN6VDA3"/>
<sequence length="185" mass="20826">MSCEDHQIQPSDLAELERLGSRERSRDHFDIGYTILDNHHHSNKAAKRFYIFDHKSVKMTRSHKFNDKDHAGLADGTVLPQESVPKFFGKHGFADADPKKAKKNGAGRAGWGNAGAEVVDENFNFHNARRRSNSSSISTNLENFKTKFEVNEPEPVFEENMGPQDEEAKPESQASDSSVDENKSH</sequence>
<feature type="region of interest" description="Disordered" evidence="1">
    <location>
        <begin position="130"/>
        <end position="185"/>
    </location>
</feature>
<proteinExistence type="predicted"/>
<dbReference type="GeneID" id="87815417"/>
<evidence type="ECO:0000313" key="3">
    <source>
        <dbReference type="Proteomes" id="UP001302676"/>
    </source>
</evidence>
<evidence type="ECO:0000313" key="2">
    <source>
        <dbReference type="EMBL" id="KAK4147991.1"/>
    </source>
</evidence>
<keyword evidence="3" id="KW-1185">Reference proteome</keyword>
<evidence type="ECO:0000256" key="1">
    <source>
        <dbReference type="SAM" id="MobiDB-lite"/>
    </source>
</evidence>
<organism evidence="2 3">
    <name type="scientific">Dichotomopilus funicola</name>
    <dbReference type="NCBI Taxonomy" id="1934379"/>
    <lineage>
        <taxon>Eukaryota</taxon>
        <taxon>Fungi</taxon>
        <taxon>Dikarya</taxon>
        <taxon>Ascomycota</taxon>
        <taxon>Pezizomycotina</taxon>
        <taxon>Sordariomycetes</taxon>
        <taxon>Sordariomycetidae</taxon>
        <taxon>Sordariales</taxon>
        <taxon>Chaetomiaceae</taxon>
        <taxon>Dichotomopilus</taxon>
    </lineage>
</organism>
<name>A0AAN6VDA3_9PEZI</name>
<dbReference type="Proteomes" id="UP001302676">
    <property type="component" value="Unassembled WGS sequence"/>
</dbReference>
<dbReference type="RefSeq" id="XP_062641362.1">
    <property type="nucleotide sequence ID" value="XM_062778804.1"/>
</dbReference>
<accession>A0AAN6VDA3</accession>
<reference evidence="2" key="2">
    <citation type="submission" date="2023-05" db="EMBL/GenBank/DDBJ databases">
        <authorList>
            <consortium name="Lawrence Berkeley National Laboratory"/>
            <person name="Steindorff A."/>
            <person name="Hensen N."/>
            <person name="Bonometti L."/>
            <person name="Westerberg I."/>
            <person name="Brannstrom I.O."/>
            <person name="Guillou S."/>
            <person name="Cros-Aarteil S."/>
            <person name="Calhoun S."/>
            <person name="Haridas S."/>
            <person name="Kuo A."/>
            <person name="Mondo S."/>
            <person name="Pangilinan J."/>
            <person name="Riley R."/>
            <person name="Labutti K."/>
            <person name="Andreopoulos B."/>
            <person name="Lipzen A."/>
            <person name="Chen C."/>
            <person name="Yanf M."/>
            <person name="Daum C."/>
            <person name="Ng V."/>
            <person name="Clum A."/>
            <person name="Ohm R."/>
            <person name="Martin F."/>
            <person name="Silar P."/>
            <person name="Natvig D."/>
            <person name="Lalanne C."/>
            <person name="Gautier V."/>
            <person name="Ament-Velasquez S.L."/>
            <person name="Kruys A."/>
            <person name="Hutchinson M.I."/>
            <person name="Powell A.J."/>
            <person name="Barry K."/>
            <person name="Miller A.N."/>
            <person name="Grigoriev I.V."/>
            <person name="Debuchy R."/>
            <person name="Gladieux P."/>
            <person name="Thoren M.H."/>
            <person name="Johannesson H."/>
        </authorList>
    </citation>
    <scope>NUCLEOTIDE SEQUENCE</scope>
    <source>
        <strain evidence="2">CBS 141.50</strain>
    </source>
</reference>
<reference evidence="2" key="1">
    <citation type="journal article" date="2023" name="Mol. Phylogenet. Evol.">
        <title>Genome-scale phylogeny and comparative genomics of the fungal order Sordariales.</title>
        <authorList>
            <person name="Hensen N."/>
            <person name="Bonometti L."/>
            <person name="Westerberg I."/>
            <person name="Brannstrom I.O."/>
            <person name="Guillou S."/>
            <person name="Cros-Aarteil S."/>
            <person name="Calhoun S."/>
            <person name="Haridas S."/>
            <person name="Kuo A."/>
            <person name="Mondo S."/>
            <person name="Pangilinan J."/>
            <person name="Riley R."/>
            <person name="LaButti K."/>
            <person name="Andreopoulos B."/>
            <person name="Lipzen A."/>
            <person name="Chen C."/>
            <person name="Yan M."/>
            <person name="Daum C."/>
            <person name="Ng V."/>
            <person name="Clum A."/>
            <person name="Steindorff A."/>
            <person name="Ohm R.A."/>
            <person name="Martin F."/>
            <person name="Silar P."/>
            <person name="Natvig D.O."/>
            <person name="Lalanne C."/>
            <person name="Gautier V."/>
            <person name="Ament-Velasquez S.L."/>
            <person name="Kruys A."/>
            <person name="Hutchinson M.I."/>
            <person name="Powell A.J."/>
            <person name="Barry K."/>
            <person name="Miller A.N."/>
            <person name="Grigoriev I.V."/>
            <person name="Debuchy R."/>
            <person name="Gladieux P."/>
            <person name="Hiltunen Thoren M."/>
            <person name="Johannesson H."/>
        </authorList>
    </citation>
    <scope>NUCLEOTIDE SEQUENCE</scope>
    <source>
        <strain evidence="2">CBS 141.50</strain>
    </source>
</reference>
<protein>
    <submittedName>
        <fullName evidence="2">Uncharacterized protein</fullName>
    </submittedName>
</protein>
<gene>
    <name evidence="2" type="ORF">C8A04DRAFT_23782</name>
</gene>
<comment type="caution">
    <text evidence="2">The sequence shown here is derived from an EMBL/GenBank/DDBJ whole genome shotgun (WGS) entry which is preliminary data.</text>
</comment>